<evidence type="ECO:0000313" key="1">
    <source>
        <dbReference type="EMBL" id="GBP03432.1"/>
    </source>
</evidence>
<reference evidence="1 2" key="1">
    <citation type="journal article" date="2019" name="Commun. Biol.">
        <title>The bagworm genome reveals a unique fibroin gene that provides high tensile strength.</title>
        <authorList>
            <person name="Kono N."/>
            <person name="Nakamura H."/>
            <person name="Ohtoshi R."/>
            <person name="Tomita M."/>
            <person name="Numata K."/>
            <person name="Arakawa K."/>
        </authorList>
    </citation>
    <scope>NUCLEOTIDE SEQUENCE [LARGE SCALE GENOMIC DNA]</scope>
</reference>
<name>A0A4C1SMR5_EUMVA</name>
<dbReference type="EMBL" id="BGZK01000010">
    <property type="protein sequence ID" value="GBP03432.1"/>
    <property type="molecule type" value="Genomic_DNA"/>
</dbReference>
<keyword evidence="2" id="KW-1185">Reference proteome</keyword>
<comment type="caution">
    <text evidence="1">The sequence shown here is derived from an EMBL/GenBank/DDBJ whole genome shotgun (WGS) entry which is preliminary data.</text>
</comment>
<protein>
    <submittedName>
        <fullName evidence="1">Uncharacterized protein</fullName>
    </submittedName>
</protein>
<dbReference type="AlphaFoldDB" id="A0A4C1SMR5"/>
<organism evidence="1 2">
    <name type="scientific">Eumeta variegata</name>
    <name type="common">Bagworm moth</name>
    <name type="synonym">Eumeta japonica</name>
    <dbReference type="NCBI Taxonomy" id="151549"/>
    <lineage>
        <taxon>Eukaryota</taxon>
        <taxon>Metazoa</taxon>
        <taxon>Ecdysozoa</taxon>
        <taxon>Arthropoda</taxon>
        <taxon>Hexapoda</taxon>
        <taxon>Insecta</taxon>
        <taxon>Pterygota</taxon>
        <taxon>Neoptera</taxon>
        <taxon>Endopterygota</taxon>
        <taxon>Lepidoptera</taxon>
        <taxon>Glossata</taxon>
        <taxon>Ditrysia</taxon>
        <taxon>Tineoidea</taxon>
        <taxon>Psychidae</taxon>
        <taxon>Oiketicinae</taxon>
        <taxon>Eumeta</taxon>
    </lineage>
</organism>
<gene>
    <name evidence="1" type="ORF">EVAR_101797_1</name>
</gene>
<evidence type="ECO:0000313" key="2">
    <source>
        <dbReference type="Proteomes" id="UP000299102"/>
    </source>
</evidence>
<proteinExistence type="predicted"/>
<dbReference type="Proteomes" id="UP000299102">
    <property type="component" value="Unassembled WGS sequence"/>
</dbReference>
<sequence length="262" mass="29212">MIISGPHPQSISIDGSGPSRYKKVGDSGFQSHTTHAYGREGVRDRHFTFSSSQEGKKMCLVLMMCLKPGRTLKKPETIIMELNDNEPKKMYQGFLYFDASLGLLQSDLVLRRSSPNIVGKSAYAQPLSDTLSPLLPRYGIIQQDINISSTPLQLRDRNGTGYSVAEATVKKEIRVGLMTLTKYRREGGASVVEFSLMSESSSVLFPLHHRTLSSIAPSPSVISLFLHQITYSYPRGRQRTGNEHARDMRGLRVFTVMENANI</sequence>
<accession>A0A4C1SMR5</accession>